<dbReference type="OrthoDB" id="1711508at2759"/>
<keyword evidence="1" id="KW-0809">Transit peptide</keyword>
<protein>
    <recommendedName>
        <fullName evidence="1">Mitochondrial import inner membrane translocase subunit TIM50</fullName>
    </recommendedName>
</protein>
<dbReference type="GO" id="GO:0005744">
    <property type="term" value="C:TIM23 mitochondrial import inner membrane translocase complex"/>
    <property type="evidence" value="ECO:0007669"/>
    <property type="project" value="UniProtKB-UniRule"/>
</dbReference>
<dbReference type="GO" id="GO:0015031">
    <property type="term" value="P:protein transport"/>
    <property type="evidence" value="ECO:0007669"/>
    <property type="project" value="UniProtKB-KW"/>
</dbReference>
<dbReference type="Gene3D" id="3.40.50.1000">
    <property type="entry name" value="HAD superfamily/HAD-like"/>
    <property type="match status" value="1"/>
</dbReference>
<dbReference type="SUPFAM" id="SSF56784">
    <property type="entry name" value="HAD-like"/>
    <property type="match status" value="1"/>
</dbReference>
<comment type="caution">
    <text evidence="4">The sequence shown here is derived from an EMBL/GenBank/DDBJ whole genome shotgun (WGS) entry which is preliminary data.</text>
</comment>
<feature type="region of interest" description="Disordered" evidence="2">
    <location>
        <begin position="53"/>
        <end position="109"/>
    </location>
</feature>
<evidence type="ECO:0000313" key="5">
    <source>
        <dbReference type="Proteomes" id="UP000655225"/>
    </source>
</evidence>
<feature type="region of interest" description="Disordered" evidence="2">
    <location>
        <begin position="222"/>
        <end position="284"/>
    </location>
</feature>
<keyword evidence="5" id="KW-1185">Reference proteome</keyword>
<dbReference type="FunFam" id="3.40.50.1000:FF:000257">
    <property type="entry name" value="Haloacid dehalogenase-like hydrolase (HAD) superfamily protein"/>
    <property type="match status" value="1"/>
</dbReference>
<dbReference type="AlphaFoldDB" id="A0A834Z0Z8"/>
<dbReference type="EMBL" id="JABCRI010000010">
    <property type="protein sequence ID" value="KAF8399609.1"/>
    <property type="molecule type" value="Genomic_DNA"/>
</dbReference>
<accession>A0A834Z0Z8</accession>
<feature type="compositionally biased region" description="Polar residues" evidence="2">
    <location>
        <begin position="86"/>
        <end position="104"/>
    </location>
</feature>
<feature type="region of interest" description="Disordered" evidence="2">
    <location>
        <begin position="1"/>
        <end position="37"/>
    </location>
</feature>
<keyword evidence="1" id="KW-0653">Protein transport</keyword>
<evidence type="ECO:0000256" key="1">
    <source>
        <dbReference type="RuleBase" id="RU365079"/>
    </source>
</evidence>
<feature type="compositionally biased region" description="Basic and acidic residues" evidence="2">
    <location>
        <begin position="1"/>
        <end position="14"/>
    </location>
</feature>
<reference evidence="4 5" key="1">
    <citation type="submission" date="2020-04" db="EMBL/GenBank/DDBJ databases">
        <title>Plant Genome Project.</title>
        <authorList>
            <person name="Zhang R.-G."/>
        </authorList>
    </citation>
    <scope>NUCLEOTIDE SEQUENCE [LARGE SCALE GENOMIC DNA]</scope>
    <source>
        <strain evidence="4">YNK0</strain>
        <tissue evidence="4">Leaf</tissue>
    </source>
</reference>
<dbReference type="Proteomes" id="UP000655225">
    <property type="component" value="Unassembled WGS sequence"/>
</dbReference>
<comment type="similarity">
    <text evidence="1">Belongs to the TIM50 family.</text>
</comment>
<feature type="compositionally biased region" description="Basic residues" evidence="2">
    <location>
        <begin position="253"/>
        <end position="264"/>
    </location>
</feature>
<dbReference type="InterPro" id="IPR036412">
    <property type="entry name" value="HAD-like_sf"/>
</dbReference>
<sequence>MDMETMENHADGTAKLKMKKKKRKRQKKQCNALESNYMDDKLLENGSLSCADQSEIQHSNNEPLNSYSEAAEMDSTRMKKNHDLHTGNSLILEETSSFSKSADGNSMKKKDELDEVNMLLLEAKSIKTYQRKKSVKTYERKKKKLLDSSRSSLELSKDNGYSTSIQAVQNNLMEGTPVKCSDDTHTSERNKAKKLLYLESGGTIEHVCVSSLDFVDKEDNSLESCKDGRSTSSPTGEDIPIGESSANCDKRPTSKKRNRKKKVKPITYGDEASEDTSSRDPSAKQLELRNGEIENALERSVEGCHVFAEEKLEVSPTECKMEGKIPSLSNVDVRKDAITLVVINKEVEASHSSPERALISCSRRKLLILDLNGLLADIVSFVPDGYEADMKFAKKALFKRPFCDDFLKFCFERFDVGVWSSRTKRNVDIVVDFLMGDMKNKLLFCWDQYHCTETGYNTVEDRHKPLILKELKKLWEKHEPNLPWEKGYYNESNTLLLDDSPYKALRNPPHTAVFPYSYRFWDTNDNSLGPGGDLRVYLEGLVMAEDIQKYVEQHPFGQRAITKANTSWVFYLKVIGTNVST</sequence>
<keyword evidence="1" id="KW-0496">Mitochondrion</keyword>
<comment type="function">
    <text evidence="1">Essential component of the TIM23 complex, a complex that mediates the translocation of transit peptide-containing proteins across the mitochondrial inner membrane.</text>
</comment>
<dbReference type="InterPro" id="IPR004274">
    <property type="entry name" value="FCP1_dom"/>
</dbReference>
<evidence type="ECO:0000259" key="3">
    <source>
        <dbReference type="PROSITE" id="PS50969"/>
    </source>
</evidence>
<keyword evidence="1" id="KW-0811">Translocation</keyword>
<evidence type="ECO:0000256" key="2">
    <source>
        <dbReference type="SAM" id="MobiDB-lite"/>
    </source>
</evidence>
<evidence type="ECO:0000313" key="4">
    <source>
        <dbReference type="EMBL" id="KAF8399609.1"/>
    </source>
</evidence>
<keyword evidence="1" id="KW-0813">Transport</keyword>
<feature type="compositionally biased region" description="Basic residues" evidence="2">
    <location>
        <begin position="16"/>
        <end position="28"/>
    </location>
</feature>
<gene>
    <name evidence="4" type="ORF">HHK36_015478</name>
</gene>
<dbReference type="SMART" id="SM00577">
    <property type="entry name" value="CPDc"/>
    <property type="match status" value="1"/>
</dbReference>
<dbReference type="InterPro" id="IPR050365">
    <property type="entry name" value="TIM50"/>
</dbReference>
<organism evidence="4 5">
    <name type="scientific">Tetracentron sinense</name>
    <name type="common">Spur-leaf</name>
    <dbReference type="NCBI Taxonomy" id="13715"/>
    <lineage>
        <taxon>Eukaryota</taxon>
        <taxon>Viridiplantae</taxon>
        <taxon>Streptophyta</taxon>
        <taxon>Embryophyta</taxon>
        <taxon>Tracheophyta</taxon>
        <taxon>Spermatophyta</taxon>
        <taxon>Magnoliopsida</taxon>
        <taxon>Trochodendrales</taxon>
        <taxon>Trochodendraceae</taxon>
        <taxon>Tetracentron</taxon>
    </lineage>
</organism>
<feature type="compositionally biased region" description="Polar residues" evidence="2">
    <location>
        <begin position="53"/>
        <end position="68"/>
    </location>
</feature>
<feature type="compositionally biased region" description="Basic and acidic residues" evidence="2">
    <location>
        <begin position="74"/>
        <end position="85"/>
    </location>
</feature>
<dbReference type="Pfam" id="PF03031">
    <property type="entry name" value="NIF"/>
    <property type="match status" value="1"/>
</dbReference>
<comment type="subcellular location">
    <subcellularLocation>
        <location evidence="1">Mitochondrion inner membrane</location>
        <topology evidence="1">Single-pass membrane protein</topology>
    </subcellularLocation>
</comment>
<dbReference type="PROSITE" id="PS50969">
    <property type="entry name" value="FCP1"/>
    <property type="match status" value="1"/>
</dbReference>
<dbReference type="InterPro" id="IPR023214">
    <property type="entry name" value="HAD_sf"/>
</dbReference>
<feature type="domain" description="FCP1 homology" evidence="3">
    <location>
        <begin position="360"/>
        <end position="541"/>
    </location>
</feature>
<comment type="subunit">
    <text evidence="1">Component of the TIM23 complex.</text>
</comment>
<dbReference type="PANTHER" id="PTHR12210">
    <property type="entry name" value="DULLARD PROTEIN PHOSPHATASE"/>
    <property type="match status" value="1"/>
</dbReference>
<name>A0A834Z0Z8_TETSI</name>
<proteinExistence type="inferred from homology"/>